<protein>
    <submittedName>
        <fullName evidence="1">Uncharacterized protein</fullName>
    </submittedName>
</protein>
<dbReference type="Proteomes" id="UP000821845">
    <property type="component" value="Chromosome 2"/>
</dbReference>
<proteinExistence type="predicted"/>
<accession>A0ACB7SY01</accession>
<evidence type="ECO:0000313" key="2">
    <source>
        <dbReference type="Proteomes" id="UP000821845"/>
    </source>
</evidence>
<sequence length="79" mass="8999">MQLFKESPPEDSDETERSFVTAILLKGSKVLAYITTFRRRALWLGAFQSHTSTDDVPDPRAAQRTQSQPYTNDLQPRSV</sequence>
<comment type="caution">
    <text evidence="1">The sequence shown here is derived from an EMBL/GenBank/DDBJ whole genome shotgun (WGS) entry which is preliminary data.</text>
</comment>
<reference evidence="1" key="1">
    <citation type="submission" date="2020-05" db="EMBL/GenBank/DDBJ databases">
        <title>Large-scale comparative analyses of tick genomes elucidate their genetic diversity and vector capacities.</title>
        <authorList>
            <person name="Jia N."/>
            <person name="Wang J."/>
            <person name="Shi W."/>
            <person name="Du L."/>
            <person name="Sun Y."/>
            <person name="Zhan W."/>
            <person name="Jiang J."/>
            <person name="Wang Q."/>
            <person name="Zhang B."/>
            <person name="Ji P."/>
            <person name="Sakyi L.B."/>
            <person name="Cui X."/>
            <person name="Yuan T."/>
            <person name="Jiang B."/>
            <person name="Yang W."/>
            <person name="Lam T.T.-Y."/>
            <person name="Chang Q."/>
            <person name="Ding S."/>
            <person name="Wang X."/>
            <person name="Zhu J."/>
            <person name="Ruan X."/>
            <person name="Zhao L."/>
            <person name="Wei J."/>
            <person name="Que T."/>
            <person name="Du C."/>
            <person name="Cheng J."/>
            <person name="Dai P."/>
            <person name="Han X."/>
            <person name="Huang E."/>
            <person name="Gao Y."/>
            <person name="Liu J."/>
            <person name="Shao H."/>
            <person name="Ye R."/>
            <person name="Li L."/>
            <person name="Wei W."/>
            <person name="Wang X."/>
            <person name="Wang C."/>
            <person name="Yang T."/>
            <person name="Huo Q."/>
            <person name="Li W."/>
            <person name="Guo W."/>
            <person name="Chen H."/>
            <person name="Zhou L."/>
            <person name="Ni X."/>
            <person name="Tian J."/>
            <person name="Zhou Y."/>
            <person name="Sheng Y."/>
            <person name="Liu T."/>
            <person name="Pan Y."/>
            <person name="Xia L."/>
            <person name="Li J."/>
            <person name="Zhao F."/>
            <person name="Cao W."/>
        </authorList>
    </citation>
    <scope>NUCLEOTIDE SEQUENCE</scope>
    <source>
        <strain evidence="1">Hyas-2018</strain>
    </source>
</reference>
<keyword evidence="2" id="KW-1185">Reference proteome</keyword>
<gene>
    <name evidence="1" type="ORF">HPB50_019538</name>
</gene>
<dbReference type="EMBL" id="CM023482">
    <property type="protein sequence ID" value="KAH6939565.1"/>
    <property type="molecule type" value="Genomic_DNA"/>
</dbReference>
<name>A0ACB7SY01_HYAAI</name>
<evidence type="ECO:0000313" key="1">
    <source>
        <dbReference type="EMBL" id="KAH6939565.1"/>
    </source>
</evidence>
<organism evidence="1 2">
    <name type="scientific">Hyalomma asiaticum</name>
    <name type="common">Tick</name>
    <dbReference type="NCBI Taxonomy" id="266040"/>
    <lineage>
        <taxon>Eukaryota</taxon>
        <taxon>Metazoa</taxon>
        <taxon>Ecdysozoa</taxon>
        <taxon>Arthropoda</taxon>
        <taxon>Chelicerata</taxon>
        <taxon>Arachnida</taxon>
        <taxon>Acari</taxon>
        <taxon>Parasitiformes</taxon>
        <taxon>Ixodida</taxon>
        <taxon>Ixodoidea</taxon>
        <taxon>Ixodidae</taxon>
        <taxon>Hyalomminae</taxon>
        <taxon>Hyalomma</taxon>
    </lineage>
</organism>